<dbReference type="VEuPathDB" id="FungiDB:H310_14341"/>
<evidence type="ECO:0000256" key="1">
    <source>
        <dbReference type="SAM" id="MobiDB-lite"/>
    </source>
</evidence>
<dbReference type="GeneID" id="20091391"/>
<feature type="compositionally biased region" description="Low complexity" evidence="1">
    <location>
        <begin position="151"/>
        <end position="175"/>
    </location>
</feature>
<feature type="region of interest" description="Disordered" evidence="1">
    <location>
        <begin position="151"/>
        <end position="207"/>
    </location>
</feature>
<organism evidence="2">
    <name type="scientific">Aphanomyces invadans</name>
    <dbReference type="NCBI Taxonomy" id="157072"/>
    <lineage>
        <taxon>Eukaryota</taxon>
        <taxon>Sar</taxon>
        <taxon>Stramenopiles</taxon>
        <taxon>Oomycota</taxon>
        <taxon>Saprolegniomycetes</taxon>
        <taxon>Saprolegniales</taxon>
        <taxon>Verrucalvaceae</taxon>
        <taxon>Aphanomyces</taxon>
    </lineage>
</organism>
<gene>
    <name evidence="2" type="ORF">H310_14341</name>
</gene>
<dbReference type="OrthoDB" id="79739at2759"/>
<feature type="compositionally biased region" description="Pro residues" evidence="1">
    <location>
        <begin position="233"/>
        <end position="243"/>
    </location>
</feature>
<dbReference type="AlphaFoldDB" id="A0A024TAF5"/>
<protein>
    <submittedName>
        <fullName evidence="2">Uncharacterized protein</fullName>
    </submittedName>
</protein>
<evidence type="ECO:0000313" key="2">
    <source>
        <dbReference type="EMBL" id="ETV91018.1"/>
    </source>
</evidence>
<dbReference type="RefSeq" id="XP_008880407.1">
    <property type="nucleotide sequence ID" value="XM_008882185.1"/>
</dbReference>
<proteinExistence type="predicted"/>
<feature type="compositionally biased region" description="Low complexity" evidence="1">
    <location>
        <begin position="187"/>
        <end position="197"/>
    </location>
</feature>
<sequence>MDRRPTQRQPTSTSWREPRDGSTIVPLKRKLSDVAVGGTSYEDLMAQGKLLRSTASRIPPQESLYTCRVYYLNQALDAFQQALNASAALPLVKHTQNCLEQIRETQIDLMVLSRMSTPATSSAPEIATATRAKQGLRVTVRHRPLLHLSTSSCSDTSASVDDSECSSPSTDPPSDAACAGGLQHGMSSSPPSFIPSSARFRGISDPPTVASKSLIALHRRKGRGDNSMQYHHPLPPPPPPLLPQPSHRSLPRRSHDVPKVTQCLPQQLSHSERRFQQSHAGGHMGDVKKLSPKDQSSLLSVARVLMSIGDARSPLPRP</sequence>
<feature type="region of interest" description="Disordered" evidence="1">
    <location>
        <begin position="1"/>
        <end position="21"/>
    </location>
</feature>
<dbReference type="EMBL" id="KI914017">
    <property type="protein sequence ID" value="ETV91018.1"/>
    <property type="molecule type" value="Genomic_DNA"/>
</dbReference>
<name>A0A024TAF5_9STRA</name>
<accession>A0A024TAF5</accession>
<feature type="region of interest" description="Disordered" evidence="1">
    <location>
        <begin position="224"/>
        <end position="294"/>
    </location>
</feature>
<reference evidence="2" key="1">
    <citation type="submission" date="2013-12" db="EMBL/GenBank/DDBJ databases">
        <title>The Genome Sequence of Aphanomyces invadans NJM9701.</title>
        <authorList>
            <consortium name="The Broad Institute Genomics Platform"/>
            <person name="Russ C."/>
            <person name="Tyler B."/>
            <person name="van West P."/>
            <person name="Dieguez-Uribeondo J."/>
            <person name="Young S.K."/>
            <person name="Zeng Q."/>
            <person name="Gargeya S."/>
            <person name="Fitzgerald M."/>
            <person name="Abouelleil A."/>
            <person name="Alvarado L."/>
            <person name="Chapman S.B."/>
            <person name="Gainer-Dewar J."/>
            <person name="Goldberg J."/>
            <person name="Griggs A."/>
            <person name="Gujja S."/>
            <person name="Hansen M."/>
            <person name="Howarth C."/>
            <person name="Imamovic A."/>
            <person name="Ireland A."/>
            <person name="Larimer J."/>
            <person name="McCowan C."/>
            <person name="Murphy C."/>
            <person name="Pearson M."/>
            <person name="Poon T.W."/>
            <person name="Priest M."/>
            <person name="Roberts A."/>
            <person name="Saif S."/>
            <person name="Shea T."/>
            <person name="Sykes S."/>
            <person name="Wortman J."/>
            <person name="Nusbaum C."/>
            <person name="Birren B."/>
        </authorList>
    </citation>
    <scope>NUCLEOTIDE SEQUENCE [LARGE SCALE GENOMIC DNA]</scope>
    <source>
        <strain evidence="2">NJM9701</strain>
    </source>
</reference>